<protein>
    <submittedName>
        <fullName evidence="9">Cytochrome c biogenesis CcdA family protein</fullName>
    </submittedName>
</protein>
<evidence type="ECO:0000256" key="4">
    <source>
        <dbReference type="ARBA" id="ARBA00022748"/>
    </source>
</evidence>
<dbReference type="Proteomes" id="UP001210720">
    <property type="component" value="Unassembled WGS sequence"/>
</dbReference>
<evidence type="ECO:0000259" key="8">
    <source>
        <dbReference type="Pfam" id="PF02683"/>
    </source>
</evidence>
<evidence type="ECO:0000256" key="2">
    <source>
        <dbReference type="ARBA" id="ARBA00006143"/>
    </source>
</evidence>
<dbReference type="InterPro" id="IPR003834">
    <property type="entry name" value="Cyt_c_assmbl_TM_dom"/>
</dbReference>
<name>A0ABT4XT79_9RHOB</name>
<feature type="transmembrane region" description="Helical" evidence="7">
    <location>
        <begin position="75"/>
        <end position="104"/>
    </location>
</feature>
<feature type="transmembrane region" description="Helical" evidence="7">
    <location>
        <begin position="152"/>
        <end position="177"/>
    </location>
</feature>
<comment type="subcellular location">
    <subcellularLocation>
        <location evidence="1">Membrane</location>
        <topology evidence="1">Multi-pass membrane protein</topology>
    </subcellularLocation>
</comment>
<accession>A0ABT4XT79</accession>
<dbReference type="InterPro" id="IPR051790">
    <property type="entry name" value="Cytochrome_c-biogenesis_DsbD"/>
</dbReference>
<keyword evidence="4" id="KW-0201">Cytochrome c-type biogenesis</keyword>
<evidence type="ECO:0000256" key="3">
    <source>
        <dbReference type="ARBA" id="ARBA00022692"/>
    </source>
</evidence>
<organism evidence="9 10">
    <name type="scientific">Thalassococcus lentus</name>
    <dbReference type="NCBI Taxonomy" id="1210524"/>
    <lineage>
        <taxon>Bacteria</taxon>
        <taxon>Pseudomonadati</taxon>
        <taxon>Pseudomonadota</taxon>
        <taxon>Alphaproteobacteria</taxon>
        <taxon>Rhodobacterales</taxon>
        <taxon>Roseobacteraceae</taxon>
        <taxon>Thalassococcus</taxon>
    </lineage>
</organism>
<keyword evidence="3 7" id="KW-0812">Transmembrane</keyword>
<dbReference type="PANTHER" id="PTHR31272">
    <property type="entry name" value="CYTOCHROME C-TYPE BIOGENESIS PROTEIN HI_1454-RELATED"/>
    <property type="match status" value="1"/>
</dbReference>
<reference evidence="9 10" key="1">
    <citation type="submission" date="2023-01" db="EMBL/GenBank/DDBJ databases">
        <title>Thalassococcus onchidii sp. nov., isolated from a marine invertebrate from the South China Sea.</title>
        <authorList>
            <person name="Xu S."/>
            <person name="Liu Z."/>
            <person name="Xu Y."/>
        </authorList>
    </citation>
    <scope>NUCLEOTIDE SEQUENCE [LARGE SCALE GENOMIC DNA]</scope>
    <source>
        <strain evidence="9 10">KCTC 32084</strain>
    </source>
</reference>
<feature type="transmembrane region" description="Helical" evidence="7">
    <location>
        <begin position="125"/>
        <end position="146"/>
    </location>
</feature>
<evidence type="ECO:0000256" key="7">
    <source>
        <dbReference type="SAM" id="Phobius"/>
    </source>
</evidence>
<feature type="domain" description="Cytochrome C biogenesis protein transmembrane" evidence="8">
    <location>
        <begin position="3"/>
        <end position="184"/>
    </location>
</feature>
<feature type="transmembrane region" description="Helical" evidence="7">
    <location>
        <begin position="198"/>
        <end position="217"/>
    </location>
</feature>
<evidence type="ECO:0000313" key="10">
    <source>
        <dbReference type="Proteomes" id="UP001210720"/>
    </source>
</evidence>
<proteinExistence type="inferred from homology"/>
<gene>
    <name evidence="9" type="ORF">PFY00_10575</name>
</gene>
<dbReference type="PANTHER" id="PTHR31272:SF9">
    <property type="entry name" value="BLL1027 PROTEIN"/>
    <property type="match status" value="1"/>
</dbReference>
<sequence length="237" mass="24095">MELLFAYGAGLLTLINPCVVPVLPIVIASAFQASRSGPLMLAAGMSLSFVLLGVGVTAFGHAIGLDIDTVSEIGAGLMVLFGIALLLPQAGAVMASATSGLSALADARMDGIDRGGLKGQFIGGLLLGAVWSPCIGPTLGGAIALASQGESLVWVTAIMIAFAAGVSTLILGLAYATRGTIGKHAARLRNLAITARPLLGLTFILVGTGLLLNWHHYIEGWLVGALPAWLIDLSVSL</sequence>
<evidence type="ECO:0000256" key="1">
    <source>
        <dbReference type="ARBA" id="ARBA00004141"/>
    </source>
</evidence>
<comment type="similarity">
    <text evidence="2">Belongs to the DsbD family.</text>
</comment>
<dbReference type="RefSeq" id="WP_271432523.1">
    <property type="nucleotide sequence ID" value="NZ_JAQIOY010000003.1"/>
</dbReference>
<keyword evidence="6 7" id="KW-0472">Membrane</keyword>
<keyword evidence="10" id="KW-1185">Reference proteome</keyword>
<keyword evidence="5 7" id="KW-1133">Transmembrane helix</keyword>
<comment type="caution">
    <text evidence="9">The sequence shown here is derived from an EMBL/GenBank/DDBJ whole genome shotgun (WGS) entry which is preliminary data.</text>
</comment>
<feature type="transmembrane region" description="Helical" evidence="7">
    <location>
        <begin position="39"/>
        <end position="63"/>
    </location>
</feature>
<dbReference type="Pfam" id="PF02683">
    <property type="entry name" value="DsbD_TM"/>
    <property type="match status" value="1"/>
</dbReference>
<evidence type="ECO:0000256" key="6">
    <source>
        <dbReference type="ARBA" id="ARBA00023136"/>
    </source>
</evidence>
<evidence type="ECO:0000313" key="9">
    <source>
        <dbReference type="EMBL" id="MDA7425174.1"/>
    </source>
</evidence>
<dbReference type="EMBL" id="JAQIOY010000003">
    <property type="protein sequence ID" value="MDA7425174.1"/>
    <property type="molecule type" value="Genomic_DNA"/>
</dbReference>
<feature type="transmembrane region" description="Helical" evidence="7">
    <location>
        <begin position="6"/>
        <end position="27"/>
    </location>
</feature>
<evidence type="ECO:0000256" key="5">
    <source>
        <dbReference type="ARBA" id="ARBA00022989"/>
    </source>
</evidence>